<accession>A0A444TW18</accession>
<evidence type="ECO:0000313" key="1">
    <source>
        <dbReference type="EMBL" id="RXM27090.1"/>
    </source>
</evidence>
<dbReference type="InterPro" id="IPR036179">
    <property type="entry name" value="Ig-like_dom_sf"/>
</dbReference>
<proteinExistence type="predicted"/>
<evidence type="ECO:0008006" key="3">
    <source>
        <dbReference type="Google" id="ProtNLM"/>
    </source>
</evidence>
<dbReference type="Gene3D" id="2.60.40.10">
    <property type="entry name" value="Immunoglobulins"/>
    <property type="match status" value="1"/>
</dbReference>
<comment type="caution">
    <text evidence="1">The sequence shown here is derived from an EMBL/GenBank/DDBJ whole genome shotgun (WGS) entry which is preliminary data.</text>
</comment>
<keyword evidence="2" id="KW-1185">Reference proteome</keyword>
<dbReference type="AlphaFoldDB" id="A0A444TW18"/>
<reference evidence="1 2" key="1">
    <citation type="submission" date="2019-01" db="EMBL/GenBank/DDBJ databases">
        <title>Draft Genome and Complete Hox-Cluster Characterization of the Sterlet Sturgeon (Acipenser ruthenus).</title>
        <authorList>
            <person name="Wei Q."/>
        </authorList>
    </citation>
    <scope>NUCLEOTIDE SEQUENCE [LARGE SCALE GENOMIC DNA]</scope>
    <source>
        <strain evidence="1">WHYD16114868_AA</strain>
        <tissue evidence="1">Blood</tissue>
    </source>
</reference>
<dbReference type="InterPro" id="IPR013783">
    <property type="entry name" value="Ig-like_fold"/>
</dbReference>
<sequence>MGLLFFNVTVRRLEKKDAGWYWCAVQKGGADERIPLYLTVTDSIVRKVSQQEDVDQRVDSLALTGQPAGEEVTYTAVSFQKKKQTMRKEKPSQIPGEATTYATLEFQKRDSPTGDMGTVCNAQPFDAASALYATVGKKPNRP</sequence>
<evidence type="ECO:0000313" key="2">
    <source>
        <dbReference type="Proteomes" id="UP000289886"/>
    </source>
</evidence>
<dbReference type="Proteomes" id="UP000289886">
    <property type="component" value="Unassembled WGS sequence"/>
</dbReference>
<name>A0A444TW18_ACIRT</name>
<organism evidence="1 2">
    <name type="scientific">Acipenser ruthenus</name>
    <name type="common">Sterlet sturgeon</name>
    <dbReference type="NCBI Taxonomy" id="7906"/>
    <lineage>
        <taxon>Eukaryota</taxon>
        <taxon>Metazoa</taxon>
        <taxon>Chordata</taxon>
        <taxon>Craniata</taxon>
        <taxon>Vertebrata</taxon>
        <taxon>Euteleostomi</taxon>
        <taxon>Actinopterygii</taxon>
        <taxon>Chondrostei</taxon>
        <taxon>Acipenseriformes</taxon>
        <taxon>Acipenseridae</taxon>
        <taxon>Acipenser</taxon>
    </lineage>
</organism>
<gene>
    <name evidence="1" type="ORF">EOD39_5650</name>
</gene>
<dbReference type="EMBL" id="SCEB01215897">
    <property type="protein sequence ID" value="RXM27090.1"/>
    <property type="molecule type" value="Genomic_DNA"/>
</dbReference>
<protein>
    <recommendedName>
        <fullName evidence="3">Immunoglobulin V-set domain-containing protein</fullName>
    </recommendedName>
</protein>
<dbReference type="SUPFAM" id="SSF48726">
    <property type="entry name" value="Immunoglobulin"/>
    <property type="match status" value="1"/>
</dbReference>